<proteinExistence type="predicted"/>
<feature type="compositionally biased region" description="Basic residues" evidence="1">
    <location>
        <begin position="57"/>
        <end position="70"/>
    </location>
</feature>
<evidence type="ECO:0000313" key="3">
    <source>
        <dbReference type="Proteomes" id="UP001603978"/>
    </source>
</evidence>
<feature type="region of interest" description="Disordered" evidence="1">
    <location>
        <begin position="40"/>
        <end position="70"/>
    </location>
</feature>
<sequence>MTAPASAPAIDGDRLRGIELTDGHTVPRAAAFLFPRMVPRDEPLTDRGCAKDETGCRHRPHRHRRRLGRR</sequence>
<gene>
    <name evidence="2" type="ORF">ACFLIM_29705</name>
</gene>
<evidence type="ECO:0000313" key="2">
    <source>
        <dbReference type="EMBL" id="MFG1707383.1"/>
    </source>
</evidence>
<dbReference type="Proteomes" id="UP001603978">
    <property type="component" value="Unassembled WGS sequence"/>
</dbReference>
<accession>A0ABW7AK15</accession>
<organism evidence="2 3">
    <name type="scientific">Nonomuraea marmarensis</name>
    <dbReference type="NCBI Taxonomy" id="3351344"/>
    <lineage>
        <taxon>Bacteria</taxon>
        <taxon>Bacillati</taxon>
        <taxon>Actinomycetota</taxon>
        <taxon>Actinomycetes</taxon>
        <taxon>Streptosporangiales</taxon>
        <taxon>Streptosporangiaceae</taxon>
        <taxon>Nonomuraea</taxon>
    </lineage>
</organism>
<protein>
    <submittedName>
        <fullName evidence="2">Uncharacterized protein</fullName>
    </submittedName>
</protein>
<comment type="caution">
    <text evidence="2">The sequence shown here is derived from an EMBL/GenBank/DDBJ whole genome shotgun (WGS) entry which is preliminary data.</text>
</comment>
<feature type="compositionally biased region" description="Basic and acidic residues" evidence="1">
    <location>
        <begin position="40"/>
        <end position="56"/>
    </location>
</feature>
<name>A0ABW7AK15_9ACTN</name>
<dbReference type="EMBL" id="JBICRM010000020">
    <property type="protein sequence ID" value="MFG1707383.1"/>
    <property type="molecule type" value="Genomic_DNA"/>
</dbReference>
<dbReference type="RefSeq" id="WP_393171116.1">
    <property type="nucleotide sequence ID" value="NZ_JBICRM010000020.1"/>
</dbReference>
<reference evidence="2 3" key="1">
    <citation type="submission" date="2024-10" db="EMBL/GenBank/DDBJ databases">
        <authorList>
            <person name="Topkara A.R."/>
            <person name="Saygin H."/>
        </authorList>
    </citation>
    <scope>NUCLEOTIDE SEQUENCE [LARGE SCALE GENOMIC DNA]</scope>
    <source>
        <strain evidence="2 3">M3C6</strain>
    </source>
</reference>
<evidence type="ECO:0000256" key="1">
    <source>
        <dbReference type="SAM" id="MobiDB-lite"/>
    </source>
</evidence>
<keyword evidence="3" id="KW-1185">Reference proteome</keyword>